<keyword evidence="13" id="KW-1185">Reference proteome</keyword>
<dbReference type="EMBL" id="JAHQIW010000107">
    <property type="protein sequence ID" value="KAJ1346052.1"/>
    <property type="molecule type" value="Genomic_DNA"/>
</dbReference>
<dbReference type="SUPFAM" id="SSF57850">
    <property type="entry name" value="RING/U-box"/>
    <property type="match status" value="1"/>
</dbReference>
<dbReference type="GO" id="GO:0007219">
    <property type="term" value="P:Notch signaling pathway"/>
    <property type="evidence" value="ECO:0007669"/>
    <property type="project" value="InterPro"/>
</dbReference>
<evidence type="ECO:0000256" key="4">
    <source>
        <dbReference type="ARBA" id="ARBA00022679"/>
    </source>
</evidence>
<comment type="catalytic activity">
    <reaction evidence="1 9">
        <text>S-ubiquitinyl-[E2 ubiquitin-conjugating enzyme]-L-cysteine + [acceptor protein]-L-lysine = [E2 ubiquitin-conjugating enzyme]-L-cysteine + N(6)-ubiquitinyl-[acceptor protein]-L-lysine.</text>
        <dbReference type="EC" id="2.3.2.27"/>
    </reaction>
</comment>
<comment type="subcellular location">
    <subcellularLocation>
        <location evidence="9">Cytoplasm</location>
    </subcellularLocation>
</comment>
<name>A0AAD5LSL8_PARTN</name>
<evidence type="ECO:0000313" key="12">
    <source>
        <dbReference type="EMBL" id="KAJ1346052.1"/>
    </source>
</evidence>
<dbReference type="GO" id="GO:0061630">
    <property type="term" value="F:ubiquitin protein ligase activity"/>
    <property type="evidence" value="ECO:0007669"/>
    <property type="project" value="UniProtKB-UniRule"/>
</dbReference>
<dbReference type="Gene3D" id="3.40.220.10">
    <property type="entry name" value="Leucine Aminopeptidase, subunit E, domain 1"/>
    <property type="match status" value="1"/>
</dbReference>
<comment type="caution">
    <text evidence="12">The sequence shown here is derived from an EMBL/GenBank/DDBJ whole genome shotgun (WGS) entry which is preliminary data.</text>
</comment>
<accession>A0AAD5LSL8</accession>
<keyword evidence="7 9" id="KW-0862">Zinc</keyword>
<dbReference type="GO" id="GO:0008270">
    <property type="term" value="F:zinc ion binding"/>
    <property type="evidence" value="ECO:0007669"/>
    <property type="project" value="UniProtKB-KW"/>
</dbReference>
<sequence>MHEFSIGPLFNRNGSFRVVVELGNIANETVDVICVSVSDSLRHSHSVWNALTKVAGKKEYAVAFEKARKSLTSWLTPGDVLVVDATETKLAVKFVFLVVYPDIHHLDKAYRSIFREGVARHCTSIAIPGLGCGNIGNSVHSSAVTACTAIFEAAANNAFDSIEMIKFVDVEQDVIDKFAAQLYAKIANSNTLESAEVSSSMQKFIKPLSEVIEDDCSICLSTLGEGDSEVLELPCAHQYHVQCFREYLNSPGHKKWCPMCRKYFDLPLGDQPSEARMFISKNFSLKLPGHEDSDFTYEISYTVADGIQEASHIRPGKPFTGTRRRAYIPGTPEGTKVLRLLKFAFERRLIFTVGDSLTTGARNVVVWNNIHHKTSVYGGPQKHGFPDPDYLSRVKEDISAMGITEDMVPSEMDDQ</sequence>
<reference evidence="12" key="1">
    <citation type="submission" date="2021-06" db="EMBL/GenBank/DDBJ databases">
        <title>Parelaphostrongylus tenuis whole genome reference sequence.</title>
        <authorList>
            <person name="Garwood T.J."/>
            <person name="Larsen P.A."/>
            <person name="Fountain-Jones N.M."/>
            <person name="Garbe J.R."/>
            <person name="Macchietto M.G."/>
            <person name="Kania S.A."/>
            <person name="Gerhold R.W."/>
            <person name="Richards J.E."/>
            <person name="Wolf T.M."/>
        </authorList>
    </citation>
    <scope>NUCLEOTIDE SEQUENCE</scope>
    <source>
        <strain evidence="12">MNPRO001-30</strain>
        <tissue evidence="12">Meninges</tissue>
    </source>
</reference>
<proteinExistence type="inferred from homology"/>
<feature type="domain" description="Macro" evidence="11">
    <location>
        <begin position="5"/>
        <end position="186"/>
    </location>
</feature>
<evidence type="ECO:0000313" key="13">
    <source>
        <dbReference type="Proteomes" id="UP001196413"/>
    </source>
</evidence>
<keyword evidence="5 9" id="KW-0479">Metal-binding</keyword>
<dbReference type="Proteomes" id="UP001196413">
    <property type="component" value="Unassembled WGS sequence"/>
</dbReference>
<dbReference type="SMART" id="SM00184">
    <property type="entry name" value="RING"/>
    <property type="match status" value="1"/>
</dbReference>
<dbReference type="PROSITE" id="PS51154">
    <property type="entry name" value="MACRO"/>
    <property type="match status" value="1"/>
</dbReference>
<dbReference type="PANTHER" id="PTHR12622">
    <property type="entry name" value="DELTEX-RELATED"/>
    <property type="match status" value="1"/>
</dbReference>
<dbReference type="Pfam" id="PF18102">
    <property type="entry name" value="DTC"/>
    <property type="match status" value="1"/>
</dbReference>
<dbReference type="GO" id="GO:0016567">
    <property type="term" value="P:protein ubiquitination"/>
    <property type="evidence" value="ECO:0007669"/>
    <property type="project" value="UniProtKB-UniRule"/>
</dbReference>
<keyword evidence="9" id="KW-0963">Cytoplasm</keyword>
<comment type="similarity">
    <text evidence="3 9">Belongs to the Deltex family.</text>
</comment>
<evidence type="ECO:0000256" key="7">
    <source>
        <dbReference type="ARBA" id="ARBA00022833"/>
    </source>
</evidence>
<dbReference type="PROSITE" id="PS50089">
    <property type="entry name" value="ZF_RING_2"/>
    <property type="match status" value="1"/>
</dbReference>
<evidence type="ECO:0000256" key="3">
    <source>
        <dbReference type="ARBA" id="ARBA00009413"/>
    </source>
</evidence>
<dbReference type="CDD" id="cd09633">
    <property type="entry name" value="Deltex_C"/>
    <property type="match status" value="1"/>
</dbReference>
<dbReference type="AlphaFoldDB" id="A0AAD5LSL8"/>
<gene>
    <name evidence="12" type="ORF">KIN20_000727</name>
</gene>
<organism evidence="12 13">
    <name type="scientific">Parelaphostrongylus tenuis</name>
    <name type="common">Meningeal worm</name>
    <dbReference type="NCBI Taxonomy" id="148309"/>
    <lineage>
        <taxon>Eukaryota</taxon>
        <taxon>Metazoa</taxon>
        <taxon>Ecdysozoa</taxon>
        <taxon>Nematoda</taxon>
        <taxon>Chromadorea</taxon>
        <taxon>Rhabditida</taxon>
        <taxon>Rhabditina</taxon>
        <taxon>Rhabditomorpha</taxon>
        <taxon>Strongyloidea</taxon>
        <taxon>Metastrongylidae</taxon>
        <taxon>Parelaphostrongylus</taxon>
    </lineage>
</organism>
<dbReference type="InterPro" id="IPR039396">
    <property type="entry name" value="Deltex_C"/>
</dbReference>
<dbReference type="Pfam" id="PF13639">
    <property type="entry name" value="zf-RING_2"/>
    <property type="match status" value="1"/>
</dbReference>
<dbReference type="Gene3D" id="3.30.40.10">
    <property type="entry name" value="Zinc/RING finger domain, C3HC4 (zinc finger)"/>
    <property type="match status" value="1"/>
</dbReference>
<dbReference type="EC" id="2.3.2.27" evidence="9"/>
<dbReference type="InterPro" id="IPR002589">
    <property type="entry name" value="Macro_dom"/>
</dbReference>
<comment type="pathway">
    <text evidence="2 9">Protein modification; protein ubiquitination.</text>
</comment>
<evidence type="ECO:0000256" key="1">
    <source>
        <dbReference type="ARBA" id="ARBA00000900"/>
    </source>
</evidence>
<dbReference type="InterPro" id="IPR001841">
    <property type="entry name" value="Znf_RING"/>
</dbReference>
<dbReference type="InterPro" id="IPR039398">
    <property type="entry name" value="Deltex_fam"/>
</dbReference>
<evidence type="ECO:0000256" key="6">
    <source>
        <dbReference type="ARBA" id="ARBA00022771"/>
    </source>
</evidence>
<dbReference type="InterPro" id="IPR013083">
    <property type="entry name" value="Znf_RING/FYVE/PHD"/>
</dbReference>
<evidence type="ECO:0000256" key="5">
    <source>
        <dbReference type="ARBA" id="ARBA00022723"/>
    </source>
</evidence>
<evidence type="ECO:0000259" key="11">
    <source>
        <dbReference type="PROSITE" id="PS51154"/>
    </source>
</evidence>
<dbReference type="InterPro" id="IPR039399">
    <property type="entry name" value="Deltex_C_sf"/>
</dbReference>
<evidence type="ECO:0000256" key="2">
    <source>
        <dbReference type="ARBA" id="ARBA00004906"/>
    </source>
</evidence>
<keyword evidence="4 9" id="KW-0808">Transferase</keyword>
<protein>
    <recommendedName>
        <fullName evidence="9">E3 ubiquitin-protein ligase</fullName>
        <ecNumber evidence="9">2.3.2.27</ecNumber>
    </recommendedName>
</protein>
<evidence type="ECO:0000256" key="9">
    <source>
        <dbReference type="RuleBase" id="RU367105"/>
    </source>
</evidence>
<dbReference type="SUPFAM" id="SSF52949">
    <property type="entry name" value="Macro domain-like"/>
    <property type="match status" value="1"/>
</dbReference>
<evidence type="ECO:0000259" key="10">
    <source>
        <dbReference type="PROSITE" id="PS50089"/>
    </source>
</evidence>
<dbReference type="Pfam" id="PF01661">
    <property type="entry name" value="Macro"/>
    <property type="match status" value="1"/>
</dbReference>
<dbReference type="Gene3D" id="3.30.390.130">
    <property type="match status" value="1"/>
</dbReference>
<keyword evidence="6 8" id="KW-0863">Zinc-finger</keyword>
<dbReference type="GO" id="GO:0005737">
    <property type="term" value="C:cytoplasm"/>
    <property type="evidence" value="ECO:0007669"/>
    <property type="project" value="UniProtKB-SubCell"/>
</dbReference>
<evidence type="ECO:0000256" key="8">
    <source>
        <dbReference type="PROSITE-ProRule" id="PRU00175"/>
    </source>
</evidence>
<dbReference type="InterPro" id="IPR043472">
    <property type="entry name" value="Macro_dom-like"/>
</dbReference>
<feature type="domain" description="RING-type" evidence="10">
    <location>
        <begin position="216"/>
        <end position="261"/>
    </location>
</feature>